<dbReference type="SUPFAM" id="SSF49464">
    <property type="entry name" value="Carboxypeptidase regulatory domain-like"/>
    <property type="match status" value="1"/>
</dbReference>
<name>A0A444WC76_9FLAO</name>
<evidence type="ECO:0000313" key="3">
    <source>
        <dbReference type="Proteomes" id="UP000289775"/>
    </source>
</evidence>
<reference evidence="2 3" key="1">
    <citation type="submission" date="2014-12" db="EMBL/GenBank/DDBJ databases">
        <title>Genome sequence of Flavobacterium beibuense RSKm HC5.</title>
        <authorList>
            <person name="Kim J.F."/>
            <person name="Song J.Y."/>
            <person name="Kwak M.-J."/>
            <person name="Lee S.-W."/>
        </authorList>
    </citation>
    <scope>NUCLEOTIDE SEQUENCE [LARGE SCALE GENOMIC DNA]</scope>
    <source>
        <strain evidence="2 3">RSKm HC5</strain>
    </source>
</reference>
<dbReference type="EMBL" id="JUIW01000005">
    <property type="protein sequence ID" value="RYJ43422.1"/>
    <property type="molecule type" value="Genomic_DNA"/>
</dbReference>
<dbReference type="OrthoDB" id="9804995at2"/>
<evidence type="ECO:0000256" key="1">
    <source>
        <dbReference type="SAM" id="SignalP"/>
    </source>
</evidence>
<comment type="caution">
    <text evidence="2">The sequence shown here is derived from an EMBL/GenBank/DDBJ whole genome shotgun (WGS) entry which is preliminary data.</text>
</comment>
<keyword evidence="3" id="KW-1185">Reference proteome</keyword>
<accession>A0A444WC76</accession>
<dbReference type="Gene3D" id="2.60.40.1120">
    <property type="entry name" value="Carboxypeptidase-like, regulatory domain"/>
    <property type="match status" value="1"/>
</dbReference>
<dbReference type="InterPro" id="IPR008969">
    <property type="entry name" value="CarboxyPept-like_regulatory"/>
</dbReference>
<keyword evidence="1" id="KW-0732">Signal</keyword>
<feature type="signal peptide" evidence="1">
    <location>
        <begin position="1"/>
        <end position="20"/>
    </location>
</feature>
<dbReference type="Pfam" id="PF13715">
    <property type="entry name" value="CarbopepD_reg_2"/>
    <property type="match status" value="1"/>
</dbReference>
<protein>
    <submittedName>
        <fullName evidence="2">Putative outer membrane protein</fullName>
    </submittedName>
</protein>
<evidence type="ECO:0000313" key="2">
    <source>
        <dbReference type="EMBL" id="RYJ43422.1"/>
    </source>
</evidence>
<sequence>MKTFLSLLLFFTIGIATIQAQVVHGVITDSITKEPVPFANVTLLKKDRGVSCDVEGRFEFDLNDEKDDLLISSVGYENKVISPKDYKGELHIALVQKALALNEVVIDYKKKKYSGTKRLGLSRKYKVQKSIPFGTEFCSYIENSEYKEGKVKAVYLDLKKEKEFDYHASYNIRFYEYDELEKKPGKELYGQNLIIYPDNKTYELKIDIDSLNIAFPRNGICVGVEVINTRYEGKLKSMAVIAPRILFTHTERKLVTWSRYRNKEWKVDTTKSQVRNDFVNAMINIDVVTEK</sequence>
<dbReference type="RefSeq" id="WP_129750893.1">
    <property type="nucleotide sequence ID" value="NZ_JUIW01000005.1"/>
</dbReference>
<dbReference type="AlphaFoldDB" id="A0A444WC76"/>
<organism evidence="2 3">
    <name type="scientific">Flavobacterium beibuense</name>
    <dbReference type="NCBI Taxonomy" id="657326"/>
    <lineage>
        <taxon>Bacteria</taxon>
        <taxon>Pseudomonadati</taxon>
        <taxon>Bacteroidota</taxon>
        <taxon>Flavobacteriia</taxon>
        <taxon>Flavobacteriales</taxon>
        <taxon>Flavobacteriaceae</taxon>
        <taxon>Flavobacterium</taxon>
    </lineage>
</organism>
<dbReference type="Proteomes" id="UP000289775">
    <property type="component" value="Unassembled WGS sequence"/>
</dbReference>
<gene>
    <name evidence="2" type="ORF">NU09_1760</name>
</gene>
<feature type="chain" id="PRO_5019233247" evidence="1">
    <location>
        <begin position="21"/>
        <end position="291"/>
    </location>
</feature>
<proteinExistence type="predicted"/>